<accession>B2W7H8</accession>
<dbReference type="STRING" id="426418.B2W7H8"/>
<dbReference type="EMBL" id="DS231619">
    <property type="protein sequence ID" value="EDU48686.1"/>
    <property type="molecule type" value="Genomic_DNA"/>
</dbReference>
<proteinExistence type="predicted"/>
<evidence type="ECO:0000313" key="2">
    <source>
        <dbReference type="EMBL" id="EDU48686.1"/>
    </source>
</evidence>
<protein>
    <recommendedName>
        <fullName evidence="4">25S rRNA (Uridine(2843)-N(3))-methyltransferase</fullName>
    </recommendedName>
</protein>
<evidence type="ECO:0000256" key="1">
    <source>
        <dbReference type="SAM" id="MobiDB-lite"/>
    </source>
</evidence>
<dbReference type="OMA" id="DMRYQVH"/>
<gene>
    <name evidence="2" type="ORF">PTRG_05766</name>
</gene>
<dbReference type="InParanoid" id="B2W7H8"/>
<dbReference type="Pfam" id="PF11312">
    <property type="entry name" value="Methyltransf_34"/>
    <property type="match status" value="1"/>
</dbReference>
<dbReference type="InterPro" id="IPR021463">
    <property type="entry name" value="Methyltransf_34"/>
</dbReference>
<evidence type="ECO:0008006" key="4">
    <source>
        <dbReference type="Google" id="ProtNLM"/>
    </source>
</evidence>
<evidence type="ECO:0000313" key="3">
    <source>
        <dbReference type="Proteomes" id="UP000001471"/>
    </source>
</evidence>
<sequence length="420" mass="47157">MAPNSKLNAKRKAQRESTKQPGKPRAERRPNEDSKAQYIPIELQQLLLNIFRNSFAEHLSSDFAPLLQEVKGHLYNRDFATAFGKNEYLEVYAARWSPSRALGYLDLLWELRDHLEFVSENSGADGEEENGRKSYKVVCLGGGAGAEVVALGGLQKLLSTLDPQEEGDDEKKKKKPRRMEISAVDIADWNVVVENLAQHLTTTPVLSKYASAAAKAANVPFANPEDISITFHQHDVLQASTPAINSQLAEASLVTLLFTLNELYTTSLPLTQKFLLHVTSVLQSGALLLVVDSPGSYSSVTLNGAEKKYPMQWLLDHTLLNQASSNKNERGKEEIASWEKITEDDSRWFRLDDRLQYPIELENMRMQMHLPRGGYGATLWMSQAALTATRSFYNIITQAEQRLMQEHHPSLPKGAIRRLL</sequence>
<dbReference type="FunCoup" id="B2W7H8">
    <property type="interactions" value="31"/>
</dbReference>
<feature type="compositionally biased region" description="Basic and acidic residues" evidence="1">
    <location>
        <begin position="14"/>
        <end position="35"/>
    </location>
</feature>
<organism evidence="2 3">
    <name type="scientific">Pyrenophora tritici-repentis (strain Pt-1C-BFP)</name>
    <name type="common">Wheat tan spot fungus</name>
    <name type="synonym">Drechslera tritici-repentis</name>
    <dbReference type="NCBI Taxonomy" id="426418"/>
    <lineage>
        <taxon>Eukaryota</taxon>
        <taxon>Fungi</taxon>
        <taxon>Dikarya</taxon>
        <taxon>Ascomycota</taxon>
        <taxon>Pezizomycotina</taxon>
        <taxon>Dothideomycetes</taxon>
        <taxon>Pleosporomycetidae</taxon>
        <taxon>Pleosporales</taxon>
        <taxon>Pleosporineae</taxon>
        <taxon>Pleosporaceae</taxon>
        <taxon>Pyrenophora</taxon>
    </lineage>
</organism>
<dbReference type="HOGENOM" id="CLU_028833_1_0_1"/>
<feature type="region of interest" description="Disordered" evidence="1">
    <location>
        <begin position="1"/>
        <end position="35"/>
    </location>
</feature>
<dbReference type="Proteomes" id="UP000001471">
    <property type="component" value="Unassembled WGS sequence"/>
</dbReference>
<dbReference type="AlphaFoldDB" id="B2W7H8"/>
<reference evidence="3" key="1">
    <citation type="journal article" date="2013" name="G3 (Bethesda)">
        <title>Comparative genomics of a plant-pathogenic fungus, Pyrenophora tritici-repentis, reveals transduplication and the impact of repeat elements on pathogenicity and population divergence.</title>
        <authorList>
            <person name="Manning V.A."/>
            <person name="Pandelova I."/>
            <person name="Dhillon B."/>
            <person name="Wilhelm L.J."/>
            <person name="Goodwin S.B."/>
            <person name="Berlin A.M."/>
            <person name="Figueroa M."/>
            <person name="Freitag M."/>
            <person name="Hane J.K."/>
            <person name="Henrissat B."/>
            <person name="Holman W.H."/>
            <person name="Kodira C.D."/>
            <person name="Martin J."/>
            <person name="Oliver R.P."/>
            <person name="Robbertse B."/>
            <person name="Schackwitz W."/>
            <person name="Schwartz D.C."/>
            <person name="Spatafora J.W."/>
            <person name="Turgeon B.G."/>
            <person name="Yandava C."/>
            <person name="Young S."/>
            <person name="Zhou S."/>
            <person name="Zeng Q."/>
            <person name="Grigoriev I.V."/>
            <person name="Ma L.-J."/>
            <person name="Ciuffetti L.M."/>
        </authorList>
    </citation>
    <scope>NUCLEOTIDE SEQUENCE [LARGE SCALE GENOMIC DNA]</scope>
    <source>
        <strain evidence="3">Pt-1C-BFP</strain>
    </source>
</reference>
<dbReference type="OrthoDB" id="6419443at2759"/>
<dbReference type="eggNOG" id="ENOG502QR34">
    <property type="taxonomic scope" value="Eukaryota"/>
</dbReference>
<name>B2W7H8_PYRTR</name>